<evidence type="ECO:0000313" key="2">
    <source>
        <dbReference type="Proteomes" id="UP000029273"/>
    </source>
</evidence>
<gene>
    <name evidence="1" type="ORF">Thpro_020870</name>
</gene>
<name>A0A1A6C5J9_9GAMM</name>
<protein>
    <submittedName>
        <fullName evidence="1">Uncharacterized protein</fullName>
    </submittedName>
</protein>
<comment type="caution">
    <text evidence="1">The sequence shown here is derived from an EMBL/GenBank/DDBJ whole genome shotgun (WGS) entry which is preliminary data.</text>
</comment>
<proteinExistence type="predicted"/>
<reference evidence="1 2" key="1">
    <citation type="journal article" date="2014" name="Genome Announc.">
        <title>Draft Genome Sequence of the Iron-Oxidizing, Acidophilic, and Halotolerant 'Thiobacillus prosperus' Type Strain DSM 5130.</title>
        <authorList>
            <person name="Ossandon F.J."/>
            <person name="Cardenas J.P."/>
            <person name="Corbett M."/>
            <person name="Quatrini R."/>
            <person name="Holmes D.S."/>
            <person name="Watkin E."/>
        </authorList>
    </citation>
    <scope>NUCLEOTIDE SEQUENCE [LARGE SCALE GENOMIC DNA]</scope>
    <source>
        <strain evidence="1 2">DSM 5130</strain>
    </source>
</reference>
<keyword evidence="2" id="KW-1185">Reference proteome</keyword>
<accession>A0A1A6C5J9</accession>
<evidence type="ECO:0000313" key="1">
    <source>
        <dbReference type="EMBL" id="OBS09820.1"/>
    </source>
</evidence>
<dbReference type="AlphaFoldDB" id="A0A1A6C5J9"/>
<organism evidence="1 2">
    <name type="scientific">Acidihalobacter prosperus</name>
    <dbReference type="NCBI Taxonomy" id="160660"/>
    <lineage>
        <taxon>Bacteria</taxon>
        <taxon>Pseudomonadati</taxon>
        <taxon>Pseudomonadota</taxon>
        <taxon>Gammaproteobacteria</taxon>
        <taxon>Chromatiales</taxon>
        <taxon>Ectothiorhodospiraceae</taxon>
        <taxon>Acidihalobacter</taxon>
    </lineage>
</organism>
<dbReference type="EMBL" id="JQSG02000002">
    <property type="protein sequence ID" value="OBS09820.1"/>
    <property type="molecule type" value="Genomic_DNA"/>
</dbReference>
<dbReference type="Proteomes" id="UP000029273">
    <property type="component" value="Unassembled WGS sequence"/>
</dbReference>
<sequence>MSSLRPARAAVMEANDFFWHFPCLIPGMKRLLATDFA</sequence>